<dbReference type="Pfam" id="PF13041">
    <property type="entry name" value="PPR_2"/>
    <property type="match status" value="2"/>
</dbReference>
<feature type="repeat" description="PPR" evidence="3">
    <location>
        <begin position="174"/>
        <end position="208"/>
    </location>
</feature>
<evidence type="ECO:0000256" key="2">
    <source>
        <dbReference type="ARBA" id="ARBA00022946"/>
    </source>
</evidence>
<feature type="repeat" description="PPR" evidence="3">
    <location>
        <begin position="339"/>
        <end position="373"/>
    </location>
</feature>
<evidence type="ECO:0008006" key="6">
    <source>
        <dbReference type="Google" id="ProtNLM"/>
    </source>
</evidence>
<dbReference type="InterPro" id="IPR002885">
    <property type="entry name" value="PPR_rpt"/>
</dbReference>
<dbReference type="Pfam" id="PF01535">
    <property type="entry name" value="PPR"/>
    <property type="match status" value="4"/>
</dbReference>
<dbReference type="GO" id="GO:0003723">
    <property type="term" value="F:RNA binding"/>
    <property type="evidence" value="ECO:0007669"/>
    <property type="project" value="InterPro"/>
</dbReference>
<reference evidence="4 5" key="1">
    <citation type="journal article" date="2022" name="Cell">
        <title>Repeat-based holocentromeres influence genome architecture and karyotype evolution.</title>
        <authorList>
            <person name="Hofstatter P.G."/>
            <person name="Thangavel G."/>
            <person name="Lux T."/>
            <person name="Neumann P."/>
            <person name="Vondrak T."/>
            <person name="Novak P."/>
            <person name="Zhang M."/>
            <person name="Costa L."/>
            <person name="Castellani M."/>
            <person name="Scott A."/>
            <person name="Toegelov H."/>
            <person name="Fuchs J."/>
            <person name="Mata-Sucre Y."/>
            <person name="Dias Y."/>
            <person name="Vanzela A.L.L."/>
            <person name="Huettel B."/>
            <person name="Almeida C.C.S."/>
            <person name="Simkova H."/>
            <person name="Souza G."/>
            <person name="Pedrosa-Harand A."/>
            <person name="Macas J."/>
            <person name="Mayer K.F.X."/>
            <person name="Houben A."/>
            <person name="Marques A."/>
        </authorList>
    </citation>
    <scope>NUCLEOTIDE SEQUENCE [LARGE SCALE GENOMIC DNA]</scope>
    <source>
        <strain evidence="4">RhyTen1mFocal</strain>
    </source>
</reference>
<feature type="repeat" description="PPR" evidence="3">
    <location>
        <begin position="236"/>
        <end position="270"/>
    </location>
</feature>
<dbReference type="InterPro" id="IPR011990">
    <property type="entry name" value="TPR-like_helical_dom_sf"/>
</dbReference>
<dbReference type="GO" id="GO:0009451">
    <property type="term" value="P:RNA modification"/>
    <property type="evidence" value="ECO:0007669"/>
    <property type="project" value="InterPro"/>
</dbReference>
<keyword evidence="1" id="KW-0677">Repeat</keyword>
<evidence type="ECO:0000313" key="5">
    <source>
        <dbReference type="Proteomes" id="UP001210211"/>
    </source>
</evidence>
<organism evidence="4 5">
    <name type="scientific">Rhynchospora tenuis</name>
    <dbReference type="NCBI Taxonomy" id="198213"/>
    <lineage>
        <taxon>Eukaryota</taxon>
        <taxon>Viridiplantae</taxon>
        <taxon>Streptophyta</taxon>
        <taxon>Embryophyta</taxon>
        <taxon>Tracheophyta</taxon>
        <taxon>Spermatophyta</taxon>
        <taxon>Magnoliopsida</taxon>
        <taxon>Liliopsida</taxon>
        <taxon>Poales</taxon>
        <taxon>Cyperaceae</taxon>
        <taxon>Cyperoideae</taxon>
        <taxon>Rhynchosporeae</taxon>
        <taxon>Rhynchospora</taxon>
    </lineage>
</organism>
<evidence type="ECO:0000313" key="4">
    <source>
        <dbReference type="EMBL" id="KAJ3702696.1"/>
    </source>
</evidence>
<dbReference type="PANTHER" id="PTHR47926:SF391">
    <property type="entry name" value="TETRATRICOPEPTIDE-LIKE HELICAL DOMAIN SUPERFAMILY"/>
    <property type="match status" value="1"/>
</dbReference>
<dbReference type="FunFam" id="1.25.40.10:FF:000242">
    <property type="entry name" value="Pentatricopeptide repeat-containing protein"/>
    <property type="match status" value="1"/>
</dbReference>
<dbReference type="EMBL" id="JAMRDG010000001">
    <property type="protein sequence ID" value="KAJ3702696.1"/>
    <property type="molecule type" value="Genomic_DNA"/>
</dbReference>
<protein>
    <recommendedName>
        <fullName evidence="6">Pentatricopeptide repeat-containing protein</fullName>
    </recommendedName>
</protein>
<feature type="repeat" description="PPR" evidence="3">
    <location>
        <begin position="73"/>
        <end position="107"/>
    </location>
</feature>
<dbReference type="PANTHER" id="PTHR47926">
    <property type="entry name" value="PENTATRICOPEPTIDE REPEAT-CONTAINING PROTEIN"/>
    <property type="match status" value="1"/>
</dbReference>
<evidence type="ECO:0000256" key="1">
    <source>
        <dbReference type="ARBA" id="ARBA00022737"/>
    </source>
</evidence>
<dbReference type="FunFam" id="1.25.40.10:FF:000393">
    <property type="entry name" value="Pentatricopeptide repeat-containing protein At1g20230"/>
    <property type="match status" value="1"/>
</dbReference>
<comment type="caution">
    <text evidence="4">The sequence shown here is derived from an EMBL/GenBank/DDBJ whole genome shotgun (WGS) entry which is preliminary data.</text>
</comment>
<dbReference type="Pfam" id="PF20431">
    <property type="entry name" value="E_motif"/>
    <property type="match status" value="1"/>
</dbReference>
<dbReference type="InterPro" id="IPR046848">
    <property type="entry name" value="E_motif"/>
</dbReference>
<dbReference type="InterPro" id="IPR046960">
    <property type="entry name" value="PPR_At4g14850-like_plant"/>
</dbReference>
<keyword evidence="2" id="KW-0809">Transit peptide</keyword>
<evidence type="ECO:0000256" key="3">
    <source>
        <dbReference type="PROSITE-ProRule" id="PRU00708"/>
    </source>
</evidence>
<dbReference type="PROSITE" id="PS51375">
    <property type="entry name" value="PPR"/>
    <property type="match status" value="4"/>
</dbReference>
<accession>A0AAD5ZRK3</accession>
<dbReference type="NCBIfam" id="TIGR00756">
    <property type="entry name" value="PPR"/>
    <property type="match status" value="5"/>
</dbReference>
<dbReference type="Proteomes" id="UP001210211">
    <property type="component" value="Unassembled WGS sequence"/>
</dbReference>
<dbReference type="AlphaFoldDB" id="A0AAD5ZRK3"/>
<dbReference type="Gene3D" id="1.25.40.10">
    <property type="entry name" value="Tetratricopeptide repeat domain"/>
    <property type="match status" value="4"/>
</dbReference>
<gene>
    <name evidence="4" type="ORF">LUZ61_006401</name>
</gene>
<dbReference type="FunFam" id="1.25.40.10:FF:000470">
    <property type="entry name" value="Pentatricopeptide repeat-containing protein At5g66520"/>
    <property type="match status" value="1"/>
</dbReference>
<name>A0AAD5ZRK3_9POAL</name>
<proteinExistence type="predicted"/>
<keyword evidence="5" id="KW-1185">Reference proteome</keyword>
<sequence>MLSKSYNRTRHLQVICQRCRTLRSLKQIHAVTIVNGFLSDPSLLRELILATAISIPGAMHYAYKLFDQIPQPDLFMWNTMIRGASHSSTPSQSVHLYVKMVRAGNRPNKFTFPFLLRACTSLSTPCTGAQFHGTIVKLGFESDMFVRNALINMHANIGDLAIAKYLFNTHGRNDVVAWSAMVAGYARRGELESAQKLFDEMPDKDSFSWNVMITAYAKNGDMDKSIELFNQTSQRDNVSWNAVISGYVKCGSHERALELFETMHQAGVRPDNVTILSLLTSCACTGSLDLGQKLHHFLLESFPRKGLPIKLGNAIIDMYSKCGYIEKALEVFDNMEELNISSWNSVICGLALNGHARKCVNLFEEMLKRKVQPDKITFVGVLAACSHGGMVNKGREYFNLMQNKYRIEPHIKHYGCMVDMLGRAGFLKEAYNFVKEMKTEPNVVIWRTLLGACRMHGDVELVQIANRELLRVKSAESGNYVLLSNIYASVGEWRGATMVRNLMDTDGVHKEAGQTFVDGDKKDRFISFIV</sequence>